<comment type="subcellular location">
    <subcellularLocation>
        <location evidence="2">Cytoplasm</location>
    </subcellularLocation>
    <subcellularLocation>
        <location evidence="1">Nucleus</location>
    </subcellularLocation>
</comment>
<dbReference type="InterPro" id="IPR022784">
    <property type="entry name" value="Ribosome_bgen_Alb1"/>
</dbReference>
<feature type="compositionally biased region" description="Low complexity" evidence="7">
    <location>
        <begin position="152"/>
        <end position="165"/>
    </location>
</feature>
<keyword evidence="4" id="KW-0963">Cytoplasm</keyword>
<evidence type="ECO:0000313" key="9">
    <source>
        <dbReference type="Proteomes" id="UP000758603"/>
    </source>
</evidence>
<accession>A0A9P8ZTL1</accession>
<dbReference type="AlphaFoldDB" id="A0A9P8ZTL1"/>
<dbReference type="GO" id="GO:0000055">
    <property type="term" value="P:ribosomal large subunit export from nucleus"/>
    <property type="evidence" value="ECO:0007669"/>
    <property type="project" value="TreeGrafter"/>
</dbReference>
<dbReference type="GeneID" id="70136805"/>
<comment type="caution">
    <text evidence="8">The sequence shown here is derived from an EMBL/GenBank/DDBJ whole genome shotgun (WGS) entry which is preliminary data.</text>
</comment>
<feature type="compositionally biased region" description="Acidic residues" evidence="7">
    <location>
        <begin position="130"/>
        <end position="148"/>
    </location>
</feature>
<dbReference type="InterPro" id="IPR053278">
    <property type="entry name" value="Pre-60S_factor_ECM1"/>
</dbReference>
<feature type="compositionally biased region" description="Basic and acidic residues" evidence="7">
    <location>
        <begin position="110"/>
        <end position="121"/>
    </location>
</feature>
<evidence type="ECO:0000256" key="4">
    <source>
        <dbReference type="ARBA" id="ARBA00022490"/>
    </source>
</evidence>
<keyword evidence="3" id="KW-0813">Transport</keyword>
<feature type="compositionally biased region" description="Basic residues" evidence="7">
    <location>
        <begin position="11"/>
        <end position="20"/>
    </location>
</feature>
<evidence type="ECO:0000256" key="6">
    <source>
        <dbReference type="ARBA" id="ARBA00023242"/>
    </source>
</evidence>
<evidence type="ECO:0000256" key="1">
    <source>
        <dbReference type="ARBA" id="ARBA00004123"/>
    </source>
</evidence>
<dbReference type="Pfam" id="PF09135">
    <property type="entry name" value="Alb1"/>
    <property type="match status" value="1"/>
</dbReference>
<dbReference type="OrthoDB" id="5304887at2759"/>
<organism evidence="8 9">
    <name type="scientific">Truncatella angustata</name>
    <dbReference type="NCBI Taxonomy" id="152316"/>
    <lineage>
        <taxon>Eukaryota</taxon>
        <taxon>Fungi</taxon>
        <taxon>Dikarya</taxon>
        <taxon>Ascomycota</taxon>
        <taxon>Pezizomycotina</taxon>
        <taxon>Sordariomycetes</taxon>
        <taxon>Xylariomycetidae</taxon>
        <taxon>Amphisphaeriales</taxon>
        <taxon>Sporocadaceae</taxon>
        <taxon>Truncatella</taxon>
    </lineage>
</organism>
<feature type="compositionally biased region" description="Basic and acidic residues" evidence="7">
    <location>
        <begin position="76"/>
        <end position="99"/>
    </location>
</feature>
<dbReference type="EMBL" id="JAGPXC010000007">
    <property type="protein sequence ID" value="KAH6649025.1"/>
    <property type="molecule type" value="Genomic_DNA"/>
</dbReference>
<dbReference type="GO" id="GO:0005737">
    <property type="term" value="C:cytoplasm"/>
    <property type="evidence" value="ECO:0007669"/>
    <property type="project" value="UniProtKB-SubCell"/>
</dbReference>
<keyword evidence="9" id="KW-1185">Reference proteome</keyword>
<dbReference type="PANTHER" id="PTHR28280">
    <property type="entry name" value="SHUTTLING PRE-60S FACTOR ECM1"/>
    <property type="match status" value="1"/>
</dbReference>
<name>A0A9P8ZTL1_9PEZI</name>
<feature type="compositionally biased region" description="Basic and acidic residues" evidence="7">
    <location>
        <begin position="21"/>
        <end position="44"/>
    </location>
</feature>
<reference evidence="8" key="1">
    <citation type="journal article" date="2021" name="Nat. Commun.">
        <title>Genetic determinants of endophytism in the Arabidopsis root mycobiome.</title>
        <authorList>
            <person name="Mesny F."/>
            <person name="Miyauchi S."/>
            <person name="Thiergart T."/>
            <person name="Pickel B."/>
            <person name="Atanasova L."/>
            <person name="Karlsson M."/>
            <person name="Huettel B."/>
            <person name="Barry K.W."/>
            <person name="Haridas S."/>
            <person name="Chen C."/>
            <person name="Bauer D."/>
            <person name="Andreopoulos W."/>
            <person name="Pangilinan J."/>
            <person name="LaButti K."/>
            <person name="Riley R."/>
            <person name="Lipzen A."/>
            <person name="Clum A."/>
            <person name="Drula E."/>
            <person name="Henrissat B."/>
            <person name="Kohler A."/>
            <person name="Grigoriev I.V."/>
            <person name="Martin F.M."/>
            <person name="Hacquard S."/>
        </authorList>
    </citation>
    <scope>NUCLEOTIDE SEQUENCE</scope>
    <source>
        <strain evidence="8">MPI-SDFR-AT-0073</strain>
    </source>
</reference>
<keyword evidence="6" id="KW-0539">Nucleus</keyword>
<proteinExistence type="predicted"/>
<feature type="compositionally biased region" description="Polar residues" evidence="7">
    <location>
        <begin position="1"/>
        <end position="10"/>
    </location>
</feature>
<gene>
    <name evidence="8" type="ORF">BKA67DRAFT_661951</name>
</gene>
<dbReference type="PANTHER" id="PTHR28280:SF1">
    <property type="entry name" value="SHUTTLING PRE-60S FACTOR ECM1"/>
    <property type="match status" value="1"/>
</dbReference>
<feature type="region of interest" description="Disordered" evidence="7">
    <location>
        <begin position="1"/>
        <end position="176"/>
    </location>
</feature>
<evidence type="ECO:0000256" key="5">
    <source>
        <dbReference type="ARBA" id="ARBA00022517"/>
    </source>
</evidence>
<dbReference type="GO" id="GO:0005730">
    <property type="term" value="C:nucleolus"/>
    <property type="evidence" value="ECO:0007669"/>
    <property type="project" value="TreeGrafter"/>
</dbReference>
<evidence type="ECO:0000256" key="7">
    <source>
        <dbReference type="SAM" id="MobiDB-lite"/>
    </source>
</evidence>
<dbReference type="RefSeq" id="XP_045955532.1">
    <property type="nucleotide sequence ID" value="XM_046107914.1"/>
</dbReference>
<dbReference type="Proteomes" id="UP000758603">
    <property type="component" value="Unassembled WGS sequence"/>
</dbReference>
<evidence type="ECO:0000256" key="3">
    <source>
        <dbReference type="ARBA" id="ARBA00022448"/>
    </source>
</evidence>
<dbReference type="GO" id="GO:0030687">
    <property type="term" value="C:preribosome, large subunit precursor"/>
    <property type="evidence" value="ECO:0007669"/>
    <property type="project" value="TreeGrafter"/>
</dbReference>
<keyword evidence="5" id="KW-0690">Ribosome biogenesis</keyword>
<sequence>MGKGTITKNRGLSKHSRAARRATDVDIDTDKSLKEVRPPKDDSINNRPSVLAIHQGAGISKKQKNGRNMSSRAKKRAEEKQDKAAAIMERTENKIEKSKNSAKTVLTRRKNWEDINKDVPLDKNPFANLGDDDEDEEEEEEEESEADDEIKQANAAVLQAQAAPATMGDDDDDQVL</sequence>
<protein>
    <submittedName>
        <fullName evidence="8">Alb1-domain-containing protein</fullName>
    </submittedName>
</protein>
<evidence type="ECO:0000313" key="8">
    <source>
        <dbReference type="EMBL" id="KAH6649025.1"/>
    </source>
</evidence>
<evidence type="ECO:0000256" key="2">
    <source>
        <dbReference type="ARBA" id="ARBA00004496"/>
    </source>
</evidence>